<evidence type="ECO:0000256" key="1">
    <source>
        <dbReference type="SAM" id="MobiDB-lite"/>
    </source>
</evidence>
<accession>A0AAV2G603</accession>
<name>A0AAV2G603_9ROSI</name>
<feature type="region of interest" description="Disordered" evidence="1">
    <location>
        <begin position="1"/>
        <end position="53"/>
    </location>
</feature>
<organism evidence="2 3">
    <name type="scientific">Linum trigynum</name>
    <dbReference type="NCBI Taxonomy" id="586398"/>
    <lineage>
        <taxon>Eukaryota</taxon>
        <taxon>Viridiplantae</taxon>
        <taxon>Streptophyta</taxon>
        <taxon>Embryophyta</taxon>
        <taxon>Tracheophyta</taxon>
        <taxon>Spermatophyta</taxon>
        <taxon>Magnoliopsida</taxon>
        <taxon>eudicotyledons</taxon>
        <taxon>Gunneridae</taxon>
        <taxon>Pentapetalae</taxon>
        <taxon>rosids</taxon>
        <taxon>fabids</taxon>
        <taxon>Malpighiales</taxon>
        <taxon>Linaceae</taxon>
        <taxon>Linum</taxon>
    </lineage>
</organism>
<dbReference type="EMBL" id="OZ034821">
    <property type="protein sequence ID" value="CAL1406110.1"/>
    <property type="molecule type" value="Genomic_DNA"/>
</dbReference>
<feature type="compositionally biased region" description="Basic and acidic residues" evidence="1">
    <location>
        <begin position="1"/>
        <end position="28"/>
    </location>
</feature>
<dbReference type="Proteomes" id="UP001497516">
    <property type="component" value="Chromosome 8"/>
</dbReference>
<evidence type="ECO:0000313" key="3">
    <source>
        <dbReference type="Proteomes" id="UP001497516"/>
    </source>
</evidence>
<reference evidence="2 3" key="1">
    <citation type="submission" date="2024-04" db="EMBL/GenBank/DDBJ databases">
        <authorList>
            <person name="Fracassetti M."/>
        </authorList>
    </citation>
    <scope>NUCLEOTIDE SEQUENCE [LARGE SCALE GENOMIC DNA]</scope>
</reference>
<proteinExistence type="predicted"/>
<evidence type="ECO:0000313" key="2">
    <source>
        <dbReference type="EMBL" id="CAL1406110.1"/>
    </source>
</evidence>
<gene>
    <name evidence="2" type="ORF">LTRI10_LOCUS45859</name>
</gene>
<keyword evidence="3" id="KW-1185">Reference proteome</keyword>
<sequence length="206" mass="22579">MVELRDESQDASTETHEEVSEKVRRPISMEDSDSGGNFSKIDSEDQEEPNRSNPHLIMSQATSLLAIPTTKPTTTQTPPDKLGFGSFVTRHLITLEGTSGVIVSELFTTSQNAFALIANPLVSIPTNEETIEELEETRERLEAMTRDTTTPVEEGCHASPVDIPPITQTSNAIDLGMASLDDKLAYLKEFESPCALLVAFVIIPFK</sequence>
<protein>
    <submittedName>
        <fullName evidence="2">Uncharacterized protein</fullName>
    </submittedName>
</protein>
<dbReference type="AlphaFoldDB" id="A0AAV2G603"/>